<sequence length="256" mass="28462">MPREAMEYDVVIVGAGPAGLSTAIKLKQLDPNLNVCILEKGSEVGAHILSGNVFETRALEELLPKWKEEGAPVKTKVSKEKFLFLGKNKSLSWPTWLLPSVQKNHKNYIISLANLCRWLAEKAEKLGVEIFPGFPASEILYKDDGSVKGVATLDMGLDKDGNKKDGYEQGMELHGKVTVFAEGCRGHLGKQLINKYNLDEGKSPQQYGIGFKEIWEVSEKQHQEGLVMHTAGWPLDNKTYGGSFVYHAEKKQIYIG</sequence>
<keyword evidence="4" id="KW-0560">Oxidoreductase</keyword>
<dbReference type="Pfam" id="PF01946">
    <property type="entry name" value="Thi4"/>
    <property type="match status" value="1"/>
</dbReference>
<evidence type="ECO:0000256" key="1">
    <source>
        <dbReference type="ARBA" id="ARBA00001974"/>
    </source>
</evidence>
<name>A0A382YH51_9ZZZZ</name>
<dbReference type="SUPFAM" id="SSF51905">
    <property type="entry name" value="FAD/NAD(P)-binding domain"/>
    <property type="match status" value="1"/>
</dbReference>
<dbReference type="Gene3D" id="3.50.50.60">
    <property type="entry name" value="FAD/NAD(P)-binding domain"/>
    <property type="match status" value="2"/>
</dbReference>
<feature type="domain" description="ETF-QO/FixC ubiquinone-binding" evidence="5">
    <location>
        <begin position="207"/>
        <end position="256"/>
    </location>
</feature>
<keyword evidence="3" id="KW-0274">FAD</keyword>
<evidence type="ECO:0000256" key="2">
    <source>
        <dbReference type="ARBA" id="ARBA00022630"/>
    </source>
</evidence>
<dbReference type="InterPro" id="IPR036188">
    <property type="entry name" value="FAD/NAD-bd_sf"/>
</dbReference>
<dbReference type="InterPro" id="IPR049398">
    <property type="entry name" value="ETF-QO/FixC_UQ-bd"/>
</dbReference>
<dbReference type="Pfam" id="PF21162">
    <property type="entry name" value="ETFQO_UQ-bd"/>
    <property type="match status" value="1"/>
</dbReference>
<reference evidence="6" key="1">
    <citation type="submission" date="2018-05" db="EMBL/GenBank/DDBJ databases">
        <authorList>
            <person name="Lanie J.A."/>
            <person name="Ng W.-L."/>
            <person name="Kazmierczak K.M."/>
            <person name="Andrzejewski T.M."/>
            <person name="Davidsen T.M."/>
            <person name="Wayne K.J."/>
            <person name="Tettelin H."/>
            <person name="Glass J.I."/>
            <person name="Rusch D."/>
            <person name="Podicherti R."/>
            <person name="Tsui H.-C.T."/>
            <person name="Winkler M.E."/>
        </authorList>
    </citation>
    <scope>NUCLEOTIDE SEQUENCE</scope>
</reference>
<evidence type="ECO:0000259" key="5">
    <source>
        <dbReference type="Pfam" id="PF21162"/>
    </source>
</evidence>
<dbReference type="AlphaFoldDB" id="A0A382YH51"/>
<feature type="non-terminal residue" evidence="6">
    <location>
        <position position="256"/>
    </location>
</feature>
<dbReference type="InterPro" id="IPR040156">
    <property type="entry name" value="ETF-QO"/>
</dbReference>
<comment type="cofactor">
    <cofactor evidence="1">
        <name>FAD</name>
        <dbReference type="ChEBI" id="CHEBI:57692"/>
    </cofactor>
</comment>
<keyword evidence="2" id="KW-0285">Flavoprotein</keyword>
<evidence type="ECO:0000256" key="4">
    <source>
        <dbReference type="ARBA" id="ARBA00023002"/>
    </source>
</evidence>
<dbReference type="PANTHER" id="PTHR10617:SF107">
    <property type="entry name" value="ELECTRON TRANSFER FLAVOPROTEIN-UBIQUINONE OXIDOREDUCTASE, MITOCHONDRIAL"/>
    <property type="match status" value="1"/>
</dbReference>
<dbReference type="GO" id="GO:0004174">
    <property type="term" value="F:electron-transferring-flavoprotein dehydrogenase activity"/>
    <property type="evidence" value="ECO:0007669"/>
    <property type="project" value="InterPro"/>
</dbReference>
<dbReference type="EMBL" id="UINC01175812">
    <property type="protein sequence ID" value="SVD82626.1"/>
    <property type="molecule type" value="Genomic_DNA"/>
</dbReference>
<protein>
    <recommendedName>
        <fullName evidence="5">ETF-QO/FixC ubiquinone-binding domain-containing protein</fullName>
    </recommendedName>
</protein>
<evidence type="ECO:0000313" key="6">
    <source>
        <dbReference type="EMBL" id="SVD82626.1"/>
    </source>
</evidence>
<gene>
    <name evidence="6" type="ORF">METZ01_LOCUS435480</name>
</gene>
<dbReference type="PANTHER" id="PTHR10617">
    <property type="entry name" value="ELECTRON TRANSFER FLAVOPROTEIN-UBIQUINONE OXIDOREDUCTASE"/>
    <property type="match status" value="1"/>
</dbReference>
<accession>A0A382YH51</accession>
<proteinExistence type="predicted"/>
<evidence type="ECO:0000256" key="3">
    <source>
        <dbReference type="ARBA" id="ARBA00022827"/>
    </source>
</evidence>
<organism evidence="6">
    <name type="scientific">marine metagenome</name>
    <dbReference type="NCBI Taxonomy" id="408172"/>
    <lineage>
        <taxon>unclassified sequences</taxon>
        <taxon>metagenomes</taxon>
        <taxon>ecological metagenomes</taxon>
    </lineage>
</organism>